<feature type="region of interest" description="Disordered" evidence="1">
    <location>
        <begin position="390"/>
        <end position="427"/>
    </location>
</feature>
<dbReference type="AlphaFoldDB" id="A0A8H6S5L8"/>
<feature type="compositionally biased region" description="Low complexity" evidence="1">
    <location>
        <begin position="8"/>
        <end position="18"/>
    </location>
</feature>
<dbReference type="Gene3D" id="3.60.130.30">
    <property type="match status" value="1"/>
</dbReference>
<feature type="compositionally biased region" description="Basic and acidic residues" evidence="1">
    <location>
        <begin position="395"/>
        <end position="427"/>
    </location>
</feature>
<organism evidence="2 3">
    <name type="scientific">Mycena chlorophos</name>
    <name type="common">Agaric fungus</name>
    <name type="synonym">Agaricus chlorophos</name>
    <dbReference type="NCBI Taxonomy" id="658473"/>
    <lineage>
        <taxon>Eukaryota</taxon>
        <taxon>Fungi</taxon>
        <taxon>Dikarya</taxon>
        <taxon>Basidiomycota</taxon>
        <taxon>Agaricomycotina</taxon>
        <taxon>Agaricomycetes</taxon>
        <taxon>Agaricomycetidae</taxon>
        <taxon>Agaricales</taxon>
        <taxon>Marasmiineae</taxon>
        <taxon>Mycenaceae</taxon>
        <taxon>Mycena</taxon>
    </lineage>
</organism>
<sequence>MGKRRRSAPLPAADALPDCGSNSCPERYASAPGAASPRRVGFRPHGSRRRRRQFATALAPGPSPFTFNPPPGQTPADFEGAVVSTTTAYSKPRLIQLVKFSLERLYQTGNGWARGHKGACSVDCSGVTEPVMIVDKHFNLLVYVDPDALDPNERVRVMNALLRHAHDIKLKPPTAKSCAGADRNGRGAVDNYIIPETKGASGLQALRRRGRLQGFRFVASEQDQDPVLPADVRRSGKVYESACKLHEELATVSNTIDALADVIQPDLYTKLRQVYDAVKAKIVAYRQSQQIETRAFEGREIMYNRLSALHVDSTDPFWSIVFPIGLTVRYTPGTIIGLRGRALWHRARKWRGPQRISMAVFTHDGFWTHTGIPLPTSGAIPTALHKKVTWSDENPTERPPKDIKVEYDPDRVLERPTRNTRGEERFQ</sequence>
<evidence type="ECO:0000256" key="1">
    <source>
        <dbReference type="SAM" id="MobiDB-lite"/>
    </source>
</evidence>
<name>A0A8H6S5L8_MYCCL</name>
<comment type="caution">
    <text evidence="2">The sequence shown here is derived from an EMBL/GenBank/DDBJ whole genome shotgun (WGS) entry which is preliminary data.</text>
</comment>
<reference evidence="2" key="1">
    <citation type="submission" date="2020-05" db="EMBL/GenBank/DDBJ databases">
        <title>Mycena genomes resolve the evolution of fungal bioluminescence.</title>
        <authorList>
            <person name="Tsai I.J."/>
        </authorList>
    </citation>
    <scope>NUCLEOTIDE SEQUENCE</scope>
    <source>
        <strain evidence="2">110903Hualien_Pintung</strain>
    </source>
</reference>
<protein>
    <submittedName>
        <fullName evidence="2">Uncharacterized protein</fullName>
    </submittedName>
</protein>
<dbReference type="Proteomes" id="UP000613580">
    <property type="component" value="Unassembled WGS sequence"/>
</dbReference>
<evidence type="ECO:0000313" key="3">
    <source>
        <dbReference type="Proteomes" id="UP000613580"/>
    </source>
</evidence>
<gene>
    <name evidence="2" type="ORF">HMN09_01234100</name>
</gene>
<dbReference type="EMBL" id="JACAZE010000023">
    <property type="protein sequence ID" value="KAF7291745.1"/>
    <property type="molecule type" value="Genomic_DNA"/>
</dbReference>
<feature type="compositionally biased region" description="Basic residues" evidence="1">
    <location>
        <begin position="40"/>
        <end position="52"/>
    </location>
</feature>
<dbReference type="OrthoDB" id="2948070at2759"/>
<accession>A0A8H6S5L8</accession>
<keyword evidence="3" id="KW-1185">Reference proteome</keyword>
<feature type="region of interest" description="Disordered" evidence="1">
    <location>
        <begin position="1"/>
        <end position="52"/>
    </location>
</feature>
<proteinExistence type="predicted"/>
<evidence type="ECO:0000313" key="2">
    <source>
        <dbReference type="EMBL" id="KAF7291745.1"/>
    </source>
</evidence>